<dbReference type="CDD" id="cd02440">
    <property type="entry name" value="AdoMet_MTases"/>
    <property type="match status" value="1"/>
</dbReference>
<dbReference type="Pfam" id="PF00891">
    <property type="entry name" value="Methyltransf_2"/>
    <property type="match status" value="1"/>
</dbReference>
<name>A0ABQ4PV37_9PROT</name>
<dbReference type="InterPro" id="IPR016461">
    <property type="entry name" value="COMT-like"/>
</dbReference>
<evidence type="ECO:0000313" key="7">
    <source>
        <dbReference type="Proteomes" id="UP001161064"/>
    </source>
</evidence>
<keyword evidence="2" id="KW-0808">Transferase</keyword>
<keyword evidence="7" id="KW-1185">Reference proteome</keyword>
<dbReference type="PROSITE" id="PS51683">
    <property type="entry name" value="SAM_OMT_II"/>
    <property type="match status" value="1"/>
</dbReference>
<evidence type="ECO:0000256" key="2">
    <source>
        <dbReference type="ARBA" id="ARBA00022679"/>
    </source>
</evidence>
<organism evidence="6 7">
    <name type="scientific">Candidatus Phycosocius spiralis</name>
    <dbReference type="NCBI Taxonomy" id="2815099"/>
    <lineage>
        <taxon>Bacteria</taxon>
        <taxon>Pseudomonadati</taxon>
        <taxon>Pseudomonadota</taxon>
        <taxon>Alphaproteobacteria</taxon>
        <taxon>Caulobacterales</taxon>
        <taxon>Caulobacterales incertae sedis</taxon>
        <taxon>Candidatus Phycosocius</taxon>
    </lineage>
</organism>
<dbReference type="Proteomes" id="UP001161064">
    <property type="component" value="Unassembled WGS sequence"/>
</dbReference>
<proteinExistence type="predicted"/>
<sequence>MLPQHWLDAWTAWRNRLVSNPRFQHWAAGFPLTRPIAHQSAERLFNLVAGFVYSQVLLACVRLNLPTLLAPGPMTLEALSKAMDLPFASTVRLMSAAQSLNLVELAGPGRYALGMHGAALLGNGGLSEMIQHHTLFYADLADPVALLRQGGGQGQLAAFWPYAAYDKPDSADGDAISHYSALMAATQPMIAADIVCAYPLDGHRLLMDVGGGEGAFACFAANEATKLKVRVFDLPAVAERARQKFSAEGLSHRADAVGGSFLDGDLPTGADVITLVRILHDHDDQTVMTLLRAAYRALPPGGVLLIGEPMSGAPAKDPMAEAYFGFYLLAMGRGRARRPSEIKAMAKEAGFARVVNRPTRTPMLVRVLTAYR</sequence>
<dbReference type="Gene3D" id="3.40.50.150">
    <property type="entry name" value="Vaccinia Virus protein VP39"/>
    <property type="match status" value="1"/>
</dbReference>
<feature type="domain" description="O-methyltransferase dimerisation" evidence="5">
    <location>
        <begin position="46"/>
        <end position="119"/>
    </location>
</feature>
<evidence type="ECO:0000259" key="5">
    <source>
        <dbReference type="Pfam" id="PF08100"/>
    </source>
</evidence>
<dbReference type="InterPro" id="IPR036390">
    <property type="entry name" value="WH_DNA-bd_sf"/>
</dbReference>
<evidence type="ECO:0000259" key="4">
    <source>
        <dbReference type="Pfam" id="PF00891"/>
    </source>
</evidence>
<dbReference type="Gene3D" id="1.10.10.10">
    <property type="entry name" value="Winged helix-like DNA-binding domain superfamily/Winged helix DNA-binding domain"/>
    <property type="match status" value="1"/>
</dbReference>
<dbReference type="InterPro" id="IPR029063">
    <property type="entry name" value="SAM-dependent_MTases_sf"/>
</dbReference>
<dbReference type="Pfam" id="PF08100">
    <property type="entry name" value="Dimerisation"/>
    <property type="match status" value="1"/>
</dbReference>
<dbReference type="PANTHER" id="PTHR43712:SF2">
    <property type="entry name" value="O-METHYLTRANSFERASE CICE"/>
    <property type="match status" value="1"/>
</dbReference>
<dbReference type="RefSeq" id="WP_284359143.1">
    <property type="nucleotide sequence ID" value="NZ_BPFZ01000003.1"/>
</dbReference>
<dbReference type="EMBL" id="BPFZ01000003">
    <property type="protein sequence ID" value="GIU66573.1"/>
    <property type="molecule type" value="Genomic_DNA"/>
</dbReference>
<dbReference type="InterPro" id="IPR012967">
    <property type="entry name" value="COMT_dimerisation"/>
</dbReference>
<evidence type="ECO:0000313" key="6">
    <source>
        <dbReference type="EMBL" id="GIU66573.1"/>
    </source>
</evidence>
<dbReference type="SUPFAM" id="SSF53335">
    <property type="entry name" value="S-adenosyl-L-methionine-dependent methyltransferases"/>
    <property type="match status" value="1"/>
</dbReference>
<feature type="domain" description="O-methyltransferase C-terminal" evidence="4">
    <location>
        <begin position="170"/>
        <end position="352"/>
    </location>
</feature>
<evidence type="ECO:0000256" key="1">
    <source>
        <dbReference type="ARBA" id="ARBA00022603"/>
    </source>
</evidence>
<dbReference type="SUPFAM" id="SSF46785">
    <property type="entry name" value="Winged helix' DNA-binding domain"/>
    <property type="match status" value="1"/>
</dbReference>
<protein>
    <submittedName>
        <fullName evidence="6">O-methyltransferase</fullName>
    </submittedName>
</protein>
<gene>
    <name evidence="6" type="ORF">PsB1_0727</name>
</gene>
<accession>A0ABQ4PV37</accession>
<dbReference type="InterPro" id="IPR036388">
    <property type="entry name" value="WH-like_DNA-bd_sf"/>
</dbReference>
<keyword evidence="3" id="KW-0949">S-adenosyl-L-methionine</keyword>
<evidence type="ECO:0000256" key="3">
    <source>
        <dbReference type="ARBA" id="ARBA00022691"/>
    </source>
</evidence>
<keyword evidence="1" id="KW-0489">Methyltransferase</keyword>
<dbReference type="PANTHER" id="PTHR43712">
    <property type="entry name" value="PUTATIVE (AFU_ORTHOLOGUE AFUA_4G14580)-RELATED"/>
    <property type="match status" value="1"/>
</dbReference>
<dbReference type="InterPro" id="IPR001077">
    <property type="entry name" value="COMT_C"/>
</dbReference>
<comment type="caution">
    <text evidence="6">The sequence shown here is derived from an EMBL/GenBank/DDBJ whole genome shotgun (WGS) entry which is preliminary data.</text>
</comment>
<reference evidence="6" key="2">
    <citation type="journal article" date="2023" name="ISME Commun">
        <title>Characterization of a bloom-associated alphaproteobacterial lineage, 'Candidatus Phycosocius': insights into freshwater algal-bacterial interactions.</title>
        <authorList>
            <person name="Tanabe Y."/>
            <person name="Yamaguchi H."/>
            <person name="Yoshida M."/>
            <person name="Kai A."/>
            <person name="Okazaki Y."/>
        </authorList>
    </citation>
    <scope>NUCLEOTIDE SEQUENCE</scope>
    <source>
        <strain evidence="6">BOTRYCO-1</strain>
    </source>
</reference>
<dbReference type="PIRSF" id="PIRSF005739">
    <property type="entry name" value="O-mtase"/>
    <property type="match status" value="1"/>
</dbReference>
<reference evidence="6" key="1">
    <citation type="submission" date="2021-05" db="EMBL/GenBank/DDBJ databases">
        <authorList>
            <person name="Tanabe Y."/>
        </authorList>
    </citation>
    <scope>NUCLEOTIDE SEQUENCE</scope>
    <source>
        <strain evidence="6">BOTRYCO-1</strain>
    </source>
</reference>